<dbReference type="AlphaFoldDB" id="A0A1G1VKM2"/>
<evidence type="ECO:0000313" key="1">
    <source>
        <dbReference type="EMBL" id="OGY15797.1"/>
    </source>
</evidence>
<dbReference type="EMBL" id="MHCH01000060">
    <property type="protein sequence ID" value="OGY15797.1"/>
    <property type="molecule type" value="Genomic_DNA"/>
</dbReference>
<proteinExistence type="predicted"/>
<reference evidence="1 2" key="1">
    <citation type="journal article" date="2016" name="Nat. Commun.">
        <title>Thousands of microbial genomes shed light on interconnected biogeochemical processes in an aquifer system.</title>
        <authorList>
            <person name="Anantharaman K."/>
            <person name="Brown C.T."/>
            <person name="Hug L.A."/>
            <person name="Sharon I."/>
            <person name="Castelle C.J."/>
            <person name="Probst A.J."/>
            <person name="Thomas B.C."/>
            <person name="Singh A."/>
            <person name="Wilkins M.J."/>
            <person name="Karaoz U."/>
            <person name="Brodie E.L."/>
            <person name="Williams K.H."/>
            <person name="Hubbard S.S."/>
            <person name="Banfield J.F."/>
        </authorList>
    </citation>
    <scope>NUCLEOTIDE SEQUENCE [LARGE SCALE GENOMIC DNA]</scope>
</reference>
<dbReference type="Proteomes" id="UP000177324">
    <property type="component" value="Unassembled WGS sequence"/>
</dbReference>
<name>A0A1G1VKM2_9BACT</name>
<evidence type="ECO:0008006" key="3">
    <source>
        <dbReference type="Google" id="ProtNLM"/>
    </source>
</evidence>
<comment type="caution">
    <text evidence="1">The sequence shown here is derived from an EMBL/GenBank/DDBJ whole genome shotgun (WGS) entry which is preliminary data.</text>
</comment>
<evidence type="ECO:0000313" key="2">
    <source>
        <dbReference type="Proteomes" id="UP000177324"/>
    </source>
</evidence>
<sequence length="287" mass="33312">MALRASILKTLAYADIFDYPLTASEIHHWLIRSNQFPVVSIQQLQVALQQTVNCKLVTVNSGFYFLTGRQKIVSLRQARSRWSQEKLKLARRVGDWLKFIPTIKLVAVTGALAMSNPAITDDIDLMIVTSPHTLWLTRPLVVLLVSLIAKRRTPAKNYSNAICLNLWLDTTALAVSKPQRNLYTAHEVAQVKPLWDRHHTHAHFLSANSWINNYLPNIPIPKIKISQLDARRYTLAAIFNRLAFRLQLWYMRPRRTRERVSLHAAFFHPRDTGRLVMRQYRHRDSNY</sequence>
<protein>
    <recommendedName>
        <fullName evidence="3">Polymerase nucleotidyl transferase domain-containing protein</fullName>
    </recommendedName>
</protein>
<accession>A0A1G1VKM2</accession>
<dbReference type="STRING" id="1797589.A2784_01600"/>
<organism evidence="1 2">
    <name type="scientific">Candidatus Chisholmbacteria bacterium RIFCSPHIGHO2_01_FULL_48_12</name>
    <dbReference type="NCBI Taxonomy" id="1797589"/>
    <lineage>
        <taxon>Bacteria</taxon>
        <taxon>Candidatus Chisholmiibacteriota</taxon>
    </lineage>
</organism>
<gene>
    <name evidence="1" type="ORF">A2784_01600</name>
</gene>